<dbReference type="EMBL" id="AFOY02000021">
    <property type="protein sequence ID" value="EXF91610.1"/>
    <property type="molecule type" value="Genomic_DNA"/>
</dbReference>
<dbReference type="OrthoDB" id="5380394at2"/>
<dbReference type="AlphaFoldDB" id="A0A010SEI1"/>
<gene>
    <name evidence="1" type="ORF">HK44_017360</name>
</gene>
<evidence type="ECO:0000313" key="2">
    <source>
        <dbReference type="Proteomes" id="UP000022611"/>
    </source>
</evidence>
<dbReference type="PATRIC" id="fig|1042209.11.peg.5636"/>
<reference evidence="1 2" key="1">
    <citation type="journal article" date="2011" name="J. Bacteriol.">
        <title>Draft genome sequence of the polycyclic aromatic hydrocarbon-degrading, genetically engineered bioluminescent bioreporter Pseudomonas fluorescens HK44.</title>
        <authorList>
            <person name="Chauhan A."/>
            <person name="Layton A.C."/>
            <person name="Williams D.E."/>
            <person name="Smartt A.E."/>
            <person name="Ripp S."/>
            <person name="Karpinets T.V."/>
            <person name="Brown S.D."/>
            <person name="Sayler G.S."/>
        </authorList>
    </citation>
    <scope>NUCLEOTIDE SEQUENCE [LARGE SCALE GENOMIC DNA]</scope>
    <source>
        <strain evidence="1 2">HK44</strain>
    </source>
</reference>
<protein>
    <submittedName>
        <fullName evidence="1">Uncharacterized protein</fullName>
    </submittedName>
</protein>
<proteinExistence type="predicted"/>
<dbReference type="Proteomes" id="UP000022611">
    <property type="component" value="Unassembled WGS sequence"/>
</dbReference>
<organism evidence="1 2">
    <name type="scientific">Pseudomonas fluorescens HK44</name>
    <dbReference type="NCBI Taxonomy" id="1042209"/>
    <lineage>
        <taxon>Bacteria</taxon>
        <taxon>Pseudomonadati</taxon>
        <taxon>Pseudomonadota</taxon>
        <taxon>Gammaproteobacteria</taxon>
        <taxon>Pseudomonadales</taxon>
        <taxon>Pseudomonadaceae</taxon>
        <taxon>Pseudomonas</taxon>
    </lineage>
</organism>
<dbReference type="eggNOG" id="COG1917">
    <property type="taxonomic scope" value="Bacteria"/>
</dbReference>
<accession>A0A010SEI1</accession>
<evidence type="ECO:0000313" key="1">
    <source>
        <dbReference type="EMBL" id="EXF91610.1"/>
    </source>
</evidence>
<name>A0A010SEI1_PSEFL</name>
<dbReference type="RefSeq" id="WP_019691144.1">
    <property type="nucleotide sequence ID" value="NZ_AFOY02000021.1"/>
</dbReference>
<comment type="caution">
    <text evidence="1">The sequence shown here is derived from an EMBL/GenBank/DDBJ whole genome shotgun (WGS) entry which is preliminary data.</text>
</comment>
<dbReference type="HOGENOM" id="CLU_1633949_0_0_6"/>
<sequence>MFSRLPVTVPPPLLLQALAQIKDSDWHNHFNRDYYSGEFEGREDFIARRLGKLLQLGTEHCREFTGLAINYHELPGAMEGRLAGFFALSAEQRTLVFSAVHQHAKQPAETFVADSEGKQQEASARLRECVECWAHGPYEALEQWRTASCGKGACSRWAAERP</sequence>